<comment type="caution">
    <text evidence="1">The sequence shown here is derived from an EMBL/GenBank/DDBJ whole genome shotgun (WGS) entry which is preliminary data.</text>
</comment>
<dbReference type="EMBL" id="MAJZ01000746">
    <property type="protein sequence ID" value="OCH73786.1"/>
    <property type="molecule type" value="Genomic_DNA"/>
</dbReference>
<dbReference type="Pfam" id="PF11215">
    <property type="entry name" value="DUF3010"/>
    <property type="match status" value="1"/>
</dbReference>
<dbReference type="AlphaFoldDB" id="A0A1B9QWA2"/>
<keyword evidence="2" id="KW-1185">Reference proteome</keyword>
<organism evidence="1 2">
    <name type="scientific">Vibrio genomosp. F10</name>
    <dbReference type="NCBI Taxonomy" id="723171"/>
    <lineage>
        <taxon>Bacteria</taxon>
        <taxon>Pseudomonadati</taxon>
        <taxon>Pseudomonadota</taxon>
        <taxon>Gammaproteobacteria</taxon>
        <taxon>Vibrionales</taxon>
        <taxon>Vibrionaceae</taxon>
        <taxon>Vibrio</taxon>
    </lineage>
</organism>
<dbReference type="InterPro" id="IPR021378">
    <property type="entry name" value="DUF3010"/>
</dbReference>
<reference evidence="2" key="1">
    <citation type="submission" date="2016-06" db="EMBL/GenBank/DDBJ databases">
        <authorList>
            <person name="Hehemann J.-H."/>
            <person name="Arevalo P."/>
            <person name="Datta M.S."/>
            <person name="Polz M.F."/>
        </authorList>
    </citation>
    <scope>NUCLEOTIDE SEQUENCE [LARGE SCALE GENOMIC DNA]</scope>
    <source>
        <strain evidence="2">9CSC122</strain>
    </source>
</reference>
<proteinExistence type="predicted"/>
<gene>
    <name evidence="1" type="ORF">A6E14_02635</name>
</gene>
<accession>A0A1B9QWA2</accession>
<dbReference type="RefSeq" id="WP_017036412.1">
    <property type="nucleotide sequence ID" value="NZ_JBNGCH010000746.1"/>
</dbReference>
<dbReference type="Proteomes" id="UP000093173">
    <property type="component" value="Unassembled WGS sequence"/>
</dbReference>
<sequence>MKICGVEIKGNDAVICLLSLSDGVFNIPDCRVSKVSIANGNDTQQMRDFQFSFAKLMEDYQVDKVVIRQRQTKGKFAGGGYGFKLEAAIQLISDLDVEVVAPNDIKEKLKRNPMPVKFSETGLKQYQEAPFMTAYGCIMAHKYS</sequence>
<evidence type="ECO:0000313" key="1">
    <source>
        <dbReference type="EMBL" id="OCH73786.1"/>
    </source>
</evidence>
<protein>
    <recommendedName>
        <fullName evidence="3">DUF3010 domain-containing protein</fullName>
    </recommendedName>
</protein>
<evidence type="ECO:0008006" key="3">
    <source>
        <dbReference type="Google" id="ProtNLM"/>
    </source>
</evidence>
<evidence type="ECO:0000313" key="2">
    <source>
        <dbReference type="Proteomes" id="UP000093173"/>
    </source>
</evidence>
<name>A0A1B9QWA2_9VIBR</name>